<protein>
    <submittedName>
        <fullName evidence="1">Uncharacterized protein</fullName>
    </submittedName>
</protein>
<accession>A0ABR6NTQ0</accession>
<sequence length="52" mass="6024">MRDPKDDMAPELLANLACLHTVTFWVWDFRSSERFDVTAFAPRELPAELRGT</sequence>
<gene>
    <name evidence="1" type="ORF">HNQ04_002684</name>
</gene>
<evidence type="ECO:0000313" key="1">
    <source>
        <dbReference type="EMBL" id="MBB6017419.1"/>
    </source>
</evidence>
<organism evidence="1 2">
    <name type="scientific">Deinococcus radiopugnans ATCC 19172</name>
    <dbReference type="NCBI Taxonomy" id="585398"/>
    <lineage>
        <taxon>Bacteria</taxon>
        <taxon>Thermotogati</taxon>
        <taxon>Deinococcota</taxon>
        <taxon>Deinococci</taxon>
        <taxon>Deinococcales</taxon>
        <taxon>Deinococcaceae</taxon>
        <taxon>Deinococcus</taxon>
    </lineage>
</organism>
<dbReference type="EMBL" id="JACHEW010000014">
    <property type="protein sequence ID" value="MBB6017419.1"/>
    <property type="molecule type" value="Genomic_DNA"/>
</dbReference>
<reference evidence="1 2" key="1">
    <citation type="submission" date="2020-08" db="EMBL/GenBank/DDBJ databases">
        <title>Genomic Encyclopedia of Type Strains, Phase IV (KMG-IV): sequencing the most valuable type-strain genomes for metagenomic binning, comparative biology and taxonomic classification.</title>
        <authorList>
            <person name="Goeker M."/>
        </authorList>
    </citation>
    <scope>NUCLEOTIDE SEQUENCE [LARGE SCALE GENOMIC DNA]</scope>
    <source>
        <strain evidence="1 2">DSM 12027</strain>
    </source>
</reference>
<evidence type="ECO:0000313" key="2">
    <source>
        <dbReference type="Proteomes" id="UP000629870"/>
    </source>
</evidence>
<dbReference type="Proteomes" id="UP000629870">
    <property type="component" value="Unassembled WGS sequence"/>
</dbReference>
<comment type="caution">
    <text evidence="1">The sequence shown here is derived from an EMBL/GenBank/DDBJ whole genome shotgun (WGS) entry which is preliminary data.</text>
</comment>
<name>A0ABR6NTQ0_9DEIO</name>
<proteinExistence type="predicted"/>
<keyword evidence="2" id="KW-1185">Reference proteome</keyword>